<sequence length="140" mass="16730">MMRSVAFKTNGLLKAFNKHNELIYQKEIHEQNTTQKLELTTRNYYEFNGVKFGVCKGESVLEMQDYPKNLNFSRLNVMSLNDCVLFGKEPQDKDQKELVKEFLKVYDKNIEKGFYYLEPPFFKEKESELLKMRFETNDRS</sequence>
<comment type="caution">
    <text evidence="1">The sequence shown here is derived from an EMBL/GenBank/DDBJ whole genome shotgun (WGS) entry which is preliminary data.</text>
</comment>
<evidence type="ECO:0000313" key="2">
    <source>
        <dbReference type="Proteomes" id="UP000288766"/>
    </source>
</evidence>
<proteinExistence type="predicted"/>
<organism evidence="1 2">
    <name type="scientific">Helicobacter pylori</name>
    <name type="common">Campylobacter pylori</name>
    <dbReference type="NCBI Taxonomy" id="210"/>
    <lineage>
        <taxon>Bacteria</taxon>
        <taxon>Pseudomonadati</taxon>
        <taxon>Campylobacterota</taxon>
        <taxon>Epsilonproteobacteria</taxon>
        <taxon>Campylobacterales</taxon>
        <taxon>Helicobacteraceae</taxon>
        <taxon>Helicobacter</taxon>
    </lineage>
</organism>
<evidence type="ECO:0000313" key="1">
    <source>
        <dbReference type="EMBL" id="RVY28251.1"/>
    </source>
</evidence>
<reference evidence="1 2" key="1">
    <citation type="submission" date="2018-10" db="EMBL/GenBank/DDBJ databases">
        <title>Genetic determinants and prediction of antibiotic resistance phenotypes in Helicobacter pylori.</title>
        <authorList>
            <person name="Wagner K."/>
        </authorList>
    </citation>
    <scope>NUCLEOTIDE SEQUENCE [LARGE SCALE GENOMIC DNA]</scope>
    <source>
        <strain evidence="1 2">ZH15</strain>
    </source>
</reference>
<dbReference type="RefSeq" id="WP_127923705.1">
    <property type="nucleotide sequence ID" value="NZ_RJEO01000014.1"/>
</dbReference>
<name>A0A438PS05_HELPX</name>
<protein>
    <submittedName>
        <fullName evidence="1">Uncharacterized protein</fullName>
    </submittedName>
</protein>
<accession>A0A438PS05</accession>
<dbReference type="EMBL" id="RJEO01000014">
    <property type="protein sequence ID" value="RVY28251.1"/>
    <property type="molecule type" value="Genomic_DNA"/>
</dbReference>
<gene>
    <name evidence="1" type="ORF">ECC12_05840</name>
</gene>
<dbReference type="AlphaFoldDB" id="A0A438PS05"/>
<dbReference type="Proteomes" id="UP000288766">
    <property type="component" value="Unassembled WGS sequence"/>
</dbReference>